<accession>A0ABN1HWY0</accession>
<sequence>MALYRDVDGAIWLDEDPTGETLICLYDPELPDADWVAGVKLPWYAVSESWGPLIVVEPTGWREI</sequence>
<evidence type="ECO:0000313" key="1">
    <source>
        <dbReference type="EMBL" id="GAA0671441.1"/>
    </source>
</evidence>
<dbReference type="RefSeq" id="WP_344007579.1">
    <property type="nucleotide sequence ID" value="NZ_BAAAGU010000102.1"/>
</dbReference>
<evidence type="ECO:0000313" key="2">
    <source>
        <dbReference type="Proteomes" id="UP001500724"/>
    </source>
</evidence>
<reference evidence="1 2" key="1">
    <citation type="journal article" date="2019" name="Int. J. Syst. Evol. Microbiol.">
        <title>The Global Catalogue of Microorganisms (GCM) 10K type strain sequencing project: providing services to taxonomists for standard genome sequencing and annotation.</title>
        <authorList>
            <consortium name="The Broad Institute Genomics Platform"/>
            <consortium name="The Broad Institute Genome Sequencing Center for Infectious Disease"/>
            <person name="Wu L."/>
            <person name="Ma J."/>
        </authorList>
    </citation>
    <scope>NUCLEOTIDE SEQUENCE [LARGE SCALE GENOMIC DNA]</scope>
    <source>
        <strain evidence="1 2">JCM 10367</strain>
    </source>
</reference>
<name>A0ABN1HWY0_9ACTN</name>
<comment type="caution">
    <text evidence="1">The sequence shown here is derived from an EMBL/GenBank/DDBJ whole genome shotgun (WGS) entry which is preliminary data.</text>
</comment>
<organism evidence="1 2">
    <name type="scientific">Streptomyces thermocarboxydovorans</name>
    <dbReference type="NCBI Taxonomy" id="59298"/>
    <lineage>
        <taxon>Bacteria</taxon>
        <taxon>Bacillati</taxon>
        <taxon>Actinomycetota</taxon>
        <taxon>Actinomycetes</taxon>
        <taxon>Kitasatosporales</taxon>
        <taxon>Streptomycetaceae</taxon>
        <taxon>Streptomyces</taxon>
    </lineage>
</organism>
<dbReference type="EMBL" id="BAAAGU010000102">
    <property type="protein sequence ID" value="GAA0671441.1"/>
    <property type="molecule type" value="Genomic_DNA"/>
</dbReference>
<keyword evidence="2" id="KW-1185">Reference proteome</keyword>
<gene>
    <name evidence="1" type="ORF">GCM10009535_58950</name>
</gene>
<proteinExistence type="predicted"/>
<protein>
    <submittedName>
        <fullName evidence="1">Uncharacterized protein</fullName>
    </submittedName>
</protein>
<dbReference type="Proteomes" id="UP001500724">
    <property type="component" value="Unassembled WGS sequence"/>
</dbReference>